<feature type="compositionally biased region" description="Polar residues" evidence="1">
    <location>
        <begin position="577"/>
        <end position="587"/>
    </location>
</feature>
<feature type="chain" id="PRO_5047421301" evidence="2">
    <location>
        <begin position="23"/>
        <end position="1621"/>
    </location>
</feature>
<keyword evidence="2" id="KW-0732">Signal</keyword>
<evidence type="ECO:0000256" key="2">
    <source>
        <dbReference type="SAM" id="SignalP"/>
    </source>
</evidence>
<dbReference type="EMBL" id="JBHSGD010000005">
    <property type="protein sequence ID" value="MFC4652286.1"/>
    <property type="molecule type" value="Genomic_DNA"/>
</dbReference>
<name>A0ABV9JCV7_9LACT</name>
<evidence type="ECO:0000313" key="4">
    <source>
        <dbReference type="Proteomes" id="UP001595987"/>
    </source>
</evidence>
<dbReference type="RefSeq" id="WP_213535088.1">
    <property type="nucleotide sequence ID" value="NZ_BOVQ01000004.1"/>
</dbReference>
<organism evidence="3 4">
    <name type="scientific">Lactococcus nasutitermitis</name>
    <dbReference type="NCBI Taxonomy" id="1652957"/>
    <lineage>
        <taxon>Bacteria</taxon>
        <taxon>Bacillati</taxon>
        <taxon>Bacillota</taxon>
        <taxon>Bacilli</taxon>
        <taxon>Lactobacillales</taxon>
        <taxon>Streptococcaceae</taxon>
        <taxon>Lactococcus</taxon>
    </lineage>
</organism>
<feature type="signal peptide" evidence="2">
    <location>
        <begin position="1"/>
        <end position="22"/>
    </location>
</feature>
<keyword evidence="4" id="KW-1185">Reference proteome</keyword>
<accession>A0ABV9JCV7</accession>
<evidence type="ECO:0000313" key="3">
    <source>
        <dbReference type="EMBL" id="MFC4652286.1"/>
    </source>
</evidence>
<sequence>MKKKFGFKVMTLAMVVTLLPFANLGSLVQAVSTGNVTSTTLKKTLSPQTISAADTTPTDGSADITQSDVPTASAFSGQSIAQPSRPDLPTKSVTNATNPSTFGYQASIAGLPNVASGQIAVIQGGSTVFNASTVSDANVQAALSWINSNGSSSNDYVLFIGGTVTLSTTTTANSGAAGSFSGLSGKAKSLTIVSAPTDSLTSSNTAAATGAATITTPTNNYFTIPTVFRNITVAGSNDNFYAQGNAFATTNGSWVTGGPNIYGGTDSTTLSVASTNIYIGSGGTGTWNIYGGDPSSNQGTISGDTHVTIAAGPNSGMTVGTLSAGNAVGGTITGNTNLSVTGSGATFSDIYGGGVGTSAAPITVGGDVINNFNVTTAGSIPSYNAIFGGAAYGTIKGAVYNTLAGNGQWAGGASYAGAGFQTNVGISTNTGIAVSNSFDCSHFTSGNTYFAGGVDSRNITGTASGKIYGNIINYARAGFNNNGYINTFSGANGTGTGNVNVSAISNISGTVDSTTASSINNTLYSTAATAVFGNVYSWAQGGIFNSASANNNWMRGGGYGYIDGDTTLDIGDASTAPGGTTTGENNVSDGSRSSSGRTGIGGAGMVTTSGAAGQSASATTSISYSSSTSAAYNTGFDIVGGGGTISSNNDYWQTGNSTTIQNNDLARWTYGSSFGGYTYGNSYNFLNGGMVDTLEGAGYNDGAVIGNSNTQVNNGQVNWFLSGGGWNTVLITGSMTTVVYNGVINAITGGNYGLGSNVTQGDSNVYVYGGDFSGSPRTGTKQLCGGNFYDGPTSIYGNSQLTLDLTGPTGSTFKFPKGNTYLSGGSGYGNSSNYTGSSASNTIGLTIKANATTATMLSSAILYGDGTTGSRTKAGTININIDADGATVGSVYATNYANGSTSNGLARNVNINVSDGVTIGGSVYGGGSSDNYTNAITKVGTNTSNVTLGDNSSGNPILISGTLGNFTSAYISKGVTVNVQGKFLNGAGATAANHAATYSTFGNLKMDDGSTLQTTGSASGTVSIGKLTVGKNCQISTPYLQTAGVINLSDLDMSNGNLFWIPTGTAVSPTTSYTGAYWGTQNGFPVLTFNGGSAATDSGATNITPGNFTGIDATNNYAFLGDYTMASGSTPTSPTWVGYVVPGQVRVYNVTGDSGSGYWQQHLAGTGISTGTPTPGTAMSAWASVDADTNATTIQVMYTMSYKPTTTNPFSFATTGDYYVKSRTASAYNGSVLNNYPTTSPNFDVNGTTTGATRSFDTSDYFTGNQQNGSQSTTNPTFGSYIIQNVVTDDTQSLNTNNIIISNSTAQSLTQTQLEQLVKMTGVGVLSDVTLPSDVLTEANAGLSSGQQELTIPITWTNGSATSSSTLVIVPDHAMIASDGQTALDAYDATLTGDEANAITSDENSNTPDEGATPPVFANGVNYYTNPMAVDAAGNVTTPTLTNASTLIPTLQTMTDSGTQTANYSYGSLSMNVTLTVNVGYLDFTQAPTNADFGTLNVSAQTVVAYPTYDKNLVVTDSRTGSQASPWQLTVAQSSPLVSGNGTSLANYLMFSDGTNSTVLSSAETIVHDETSNQVGTYTINQNWGNSSKEGVYLDVPVSAQRAGSYQGQLTWTLSETPGND</sequence>
<evidence type="ECO:0000256" key="1">
    <source>
        <dbReference type="SAM" id="MobiDB-lite"/>
    </source>
</evidence>
<feature type="region of interest" description="Disordered" evidence="1">
    <location>
        <begin position="572"/>
        <end position="604"/>
    </location>
</feature>
<proteinExistence type="predicted"/>
<protein>
    <submittedName>
        <fullName evidence="3">Beta strand repeat-containing protein</fullName>
    </submittedName>
</protein>
<feature type="compositionally biased region" description="Low complexity" evidence="1">
    <location>
        <begin position="588"/>
        <end position="597"/>
    </location>
</feature>
<gene>
    <name evidence="3" type="ORF">ACFO26_05130</name>
</gene>
<dbReference type="Proteomes" id="UP001595987">
    <property type="component" value="Unassembled WGS sequence"/>
</dbReference>
<reference evidence="4" key="1">
    <citation type="journal article" date="2019" name="Int. J. Syst. Evol. Microbiol.">
        <title>The Global Catalogue of Microorganisms (GCM) 10K type strain sequencing project: providing services to taxonomists for standard genome sequencing and annotation.</title>
        <authorList>
            <consortium name="The Broad Institute Genomics Platform"/>
            <consortium name="The Broad Institute Genome Sequencing Center for Infectious Disease"/>
            <person name="Wu L."/>
            <person name="Ma J."/>
        </authorList>
    </citation>
    <scope>NUCLEOTIDE SEQUENCE [LARGE SCALE GENOMIC DNA]</scope>
    <source>
        <strain evidence="4">CCUG 63287</strain>
    </source>
</reference>
<comment type="caution">
    <text evidence="3">The sequence shown here is derived from an EMBL/GenBank/DDBJ whole genome shotgun (WGS) entry which is preliminary data.</text>
</comment>